<keyword evidence="1" id="KW-0472">Membrane</keyword>
<name>A0A8J2WV14_9CRUS</name>
<keyword evidence="3" id="KW-1185">Reference proteome</keyword>
<protein>
    <recommendedName>
        <fullName evidence="4">Insulin-like domain-containing protein</fullName>
    </recommendedName>
</protein>
<evidence type="ECO:0008006" key="4">
    <source>
        <dbReference type="Google" id="ProtNLM"/>
    </source>
</evidence>
<dbReference type="Proteomes" id="UP000789390">
    <property type="component" value="Unassembled WGS sequence"/>
</dbReference>
<sequence length="177" mass="20060">MLLRHTTNNSQEKFDLKVFLAATLHLPLHRIRMSPRSVLSSVRWLAIACLFVLSVCPSFQVSIIAPGAPSKTICDARAFRQAIVSICTFQRRDIHPAMNTNPSRYLYNVNENESETENGPQGERKDYGKLVFTQLGKETLFFPVEVFSVKVKRHREFALHRKCCLSGCTPVDFASVC</sequence>
<gene>
    <name evidence="2" type="ORF">DGAL_LOCUS16473</name>
</gene>
<dbReference type="InterPro" id="IPR022353">
    <property type="entry name" value="Insulin_CS"/>
</dbReference>
<keyword evidence="1" id="KW-0812">Transmembrane</keyword>
<evidence type="ECO:0000313" key="2">
    <source>
        <dbReference type="EMBL" id="CAH0112701.1"/>
    </source>
</evidence>
<reference evidence="2" key="1">
    <citation type="submission" date="2021-11" db="EMBL/GenBank/DDBJ databases">
        <authorList>
            <person name="Schell T."/>
        </authorList>
    </citation>
    <scope>NUCLEOTIDE SEQUENCE</scope>
    <source>
        <strain evidence="2">M5</strain>
    </source>
</reference>
<evidence type="ECO:0000256" key="1">
    <source>
        <dbReference type="SAM" id="Phobius"/>
    </source>
</evidence>
<evidence type="ECO:0000313" key="3">
    <source>
        <dbReference type="Proteomes" id="UP000789390"/>
    </source>
</evidence>
<accession>A0A8J2WV14</accession>
<keyword evidence="1" id="KW-1133">Transmembrane helix</keyword>
<comment type="caution">
    <text evidence="2">The sequence shown here is derived from an EMBL/GenBank/DDBJ whole genome shotgun (WGS) entry which is preliminary data.</text>
</comment>
<proteinExistence type="predicted"/>
<dbReference type="EMBL" id="CAKKLH010000330">
    <property type="protein sequence ID" value="CAH0112701.1"/>
    <property type="molecule type" value="Genomic_DNA"/>
</dbReference>
<organism evidence="2 3">
    <name type="scientific">Daphnia galeata</name>
    <dbReference type="NCBI Taxonomy" id="27404"/>
    <lineage>
        <taxon>Eukaryota</taxon>
        <taxon>Metazoa</taxon>
        <taxon>Ecdysozoa</taxon>
        <taxon>Arthropoda</taxon>
        <taxon>Crustacea</taxon>
        <taxon>Branchiopoda</taxon>
        <taxon>Diplostraca</taxon>
        <taxon>Cladocera</taxon>
        <taxon>Anomopoda</taxon>
        <taxon>Daphniidae</taxon>
        <taxon>Daphnia</taxon>
    </lineage>
</organism>
<dbReference type="AlphaFoldDB" id="A0A8J2WV14"/>
<dbReference type="PROSITE" id="PS00262">
    <property type="entry name" value="INSULIN"/>
    <property type="match status" value="1"/>
</dbReference>
<dbReference type="OrthoDB" id="6345811at2759"/>
<feature type="transmembrane region" description="Helical" evidence="1">
    <location>
        <begin position="42"/>
        <end position="65"/>
    </location>
</feature>